<keyword evidence="2 6" id="KW-0812">Transmembrane</keyword>
<dbReference type="PANTHER" id="PTHR22950">
    <property type="entry name" value="AMINO ACID TRANSPORTER"/>
    <property type="match status" value="1"/>
</dbReference>
<feature type="transmembrane region" description="Helical" evidence="6">
    <location>
        <begin position="611"/>
        <end position="636"/>
    </location>
</feature>
<proteinExistence type="predicted"/>
<evidence type="ECO:0000256" key="4">
    <source>
        <dbReference type="ARBA" id="ARBA00023136"/>
    </source>
</evidence>
<gene>
    <name evidence="8" type="ORF">ACOF00016_LOCUS265</name>
</gene>
<dbReference type="PANTHER" id="PTHR22950:SF681">
    <property type="entry name" value="SH2 DOMAIN-CONTAINING PROTEIN"/>
    <property type="match status" value="1"/>
</dbReference>
<dbReference type="Pfam" id="PF01490">
    <property type="entry name" value="Aa_trans"/>
    <property type="match status" value="1"/>
</dbReference>
<sequence length="646" mass="70017">MSPSYGAMNADTSSDKKVPLLSSPTSGTTAAKPFNVSYQSTQGMPTYLVESVPPEVPLSEVGSVASNGSEEHQTTVAQTFIHLVKGYIGVGLLSLPWAISQLGITVGFCAVFLMSFWSSYNCWTVVRVKRYIEHQRHQVEDDNMIDKVSDTGSVASTNTNITYPELGEWAYGRTFQSYVRACICTQQMAICTVFISFIGENLNALLREAPVDFGFWETHTGVMTMALPFCLSLSFIPTLKRLAPIMAVGSILVIGTLLLLGIVGGKEWSVRPDAQELPSFDLPSAPLAMCAILYSYEGICLILPIESAMKEPKHFGPTFAGAMFLVALIMAVFGSFCVYAFGNVTNGSITAFLIHHYQSDASLRWWLLMANTTISLSVLLTYPLQLFPAVELIGPWWSNYFGGGDLDLEEKDMNGFDPMPALPEHGEYAHEEEEGESNTERTHKYGDERGEFENDQPAASSLTGLLKRAGSSIGIDTDDAASVVSSVMDFPNQMMPKMILPGDSPQLRATLVLLTYTIAVVVPNVQALISLAGALAGSSSALLIPPVLELAWLEHLAGGSKIPSTTKANTAVPDRMAATSPPSSPVLNRMPSSFKPVKQPSFLRISKAKCYVLFVAGFMFMLIGTYDSLANIIAIYSGHDTDGDEN</sequence>
<dbReference type="AlphaFoldDB" id="A0A7S3KVF1"/>
<keyword evidence="3 6" id="KW-1133">Transmembrane helix</keyword>
<evidence type="ECO:0000256" key="5">
    <source>
        <dbReference type="SAM" id="MobiDB-lite"/>
    </source>
</evidence>
<protein>
    <recommendedName>
        <fullName evidence="7">Amino acid transporter transmembrane domain-containing protein</fullName>
    </recommendedName>
</protein>
<feature type="transmembrane region" description="Helical" evidence="6">
    <location>
        <begin position="317"/>
        <end position="342"/>
    </location>
</feature>
<evidence type="ECO:0000256" key="3">
    <source>
        <dbReference type="ARBA" id="ARBA00022989"/>
    </source>
</evidence>
<evidence type="ECO:0000256" key="1">
    <source>
        <dbReference type="ARBA" id="ARBA00004141"/>
    </source>
</evidence>
<reference evidence="8" key="1">
    <citation type="submission" date="2021-01" db="EMBL/GenBank/DDBJ databases">
        <authorList>
            <person name="Corre E."/>
            <person name="Pelletier E."/>
            <person name="Niang G."/>
            <person name="Scheremetjew M."/>
            <person name="Finn R."/>
            <person name="Kale V."/>
            <person name="Holt S."/>
            <person name="Cochrane G."/>
            <person name="Meng A."/>
            <person name="Brown T."/>
            <person name="Cohen L."/>
        </authorList>
    </citation>
    <scope>NUCLEOTIDE SEQUENCE</scope>
    <source>
        <strain evidence="8">CCMP127</strain>
    </source>
</reference>
<feature type="transmembrane region" description="Helical" evidence="6">
    <location>
        <begin position="285"/>
        <end position="305"/>
    </location>
</feature>
<evidence type="ECO:0000256" key="6">
    <source>
        <dbReference type="SAM" id="Phobius"/>
    </source>
</evidence>
<feature type="transmembrane region" description="Helical" evidence="6">
    <location>
        <begin position="218"/>
        <end position="236"/>
    </location>
</feature>
<feature type="transmembrane region" description="Helical" evidence="6">
    <location>
        <begin position="178"/>
        <end position="198"/>
    </location>
</feature>
<feature type="transmembrane region" description="Helical" evidence="6">
    <location>
        <begin position="362"/>
        <end position="382"/>
    </location>
</feature>
<dbReference type="EMBL" id="HBIM01000299">
    <property type="protein sequence ID" value="CAE0401962.1"/>
    <property type="molecule type" value="Transcribed_RNA"/>
</dbReference>
<evidence type="ECO:0000256" key="2">
    <source>
        <dbReference type="ARBA" id="ARBA00022692"/>
    </source>
</evidence>
<feature type="region of interest" description="Disordered" evidence="5">
    <location>
        <begin position="1"/>
        <end position="27"/>
    </location>
</feature>
<keyword evidence="4 6" id="KW-0472">Membrane</keyword>
<evidence type="ECO:0000313" key="8">
    <source>
        <dbReference type="EMBL" id="CAE0401962.1"/>
    </source>
</evidence>
<accession>A0A7S3KVF1</accession>
<organism evidence="8">
    <name type="scientific">Amphora coffeiformis</name>
    <dbReference type="NCBI Taxonomy" id="265554"/>
    <lineage>
        <taxon>Eukaryota</taxon>
        <taxon>Sar</taxon>
        <taxon>Stramenopiles</taxon>
        <taxon>Ochrophyta</taxon>
        <taxon>Bacillariophyta</taxon>
        <taxon>Bacillariophyceae</taxon>
        <taxon>Bacillariophycidae</taxon>
        <taxon>Thalassiophysales</taxon>
        <taxon>Catenulaceae</taxon>
        <taxon>Amphora</taxon>
    </lineage>
</organism>
<evidence type="ECO:0000259" key="7">
    <source>
        <dbReference type="Pfam" id="PF01490"/>
    </source>
</evidence>
<comment type="subcellular location">
    <subcellularLocation>
        <location evidence="1">Membrane</location>
        <topology evidence="1">Multi-pass membrane protein</topology>
    </subcellularLocation>
</comment>
<feature type="domain" description="Amino acid transporter transmembrane" evidence="7">
    <location>
        <begin position="72"/>
        <end position="552"/>
    </location>
</feature>
<dbReference type="GO" id="GO:0015179">
    <property type="term" value="F:L-amino acid transmembrane transporter activity"/>
    <property type="evidence" value="ECO:0007669"/>
    <property type="project" value="TreeGrafter"/>
</dbReference>
<name>A0A7S3KVF1_9STRA</name>
<dbReference type="InterPro" id="IPR013057">
    <property type="entry name" value="AA_transpt_TM"/>
</dbReference>
<feature type="transmembrane region" description="Helical" evidence="6">
    <location>
        <begin position="243"/>
        <end position="265"/>
    </location>
</feature>
<feature type="transmembrane region" description="Helical" evidence="6">
    <location>
        <begin position="97"/>
        <end position="120"/>
    </location>
</feature>
<dbReference type="GO" id="GO:0016020">
    <property type="term" value="C:membrane"/>
    <property type="evidence" value="ECO:0007669"/>
    <property type="project" value="UniProtKB-SubCell"/>
</dbReference>